<evidence type="ECO:0000256" key="1">
    <source>
        <dbReference type="SAM" id="MobiDB-lite"/>
    </source>
</evidence>
<feature type="region of interest" description="Disordered" evidence="1">
    <location>
        <begin position="189"/>
        <end position="222"/>
    </location>
</feature>
<feature type="compositionally biased region" description="Low complexity" evidence="1">
    <location>
        <begin position="205"/>
        <end position="218"/>
    </location>
</feature>
<sequence length="400" mass="43860">MGAFDLARPEATAAAKYFAFIVGKKADQAQPKMKEFLELVVTYFDFIRPSMIKQLANELAHFVTLLSTMWKDNDLHLDNARNNDVYHEARSLTTRNIPYPLWFVLACAFGPGHSALAEIRKALSKARDSEITSNGISYPSCNSSSREFELFGMDPKLNAAASPAVKTSPIVTSTIPVYLTSPNAAKDATAQAKTNPDDNTIFKASNPSERLSRPPSESVHSGLQNLRMKIHNRGPKLIYNRRGPFVTEPSPELASRGISSSSNVNRNSDDPQTEISPEPTPPTNSPGSASPRASNNTPDGGTGTNPFRLRLALDRSEPGSVEFHSQGTTMPSTPTRSDVPQDSESHLRPDFIGMSTELDSLTSQTAYPHRDMTKKLDQLENDRSSFTKYLQGGERGSKVQ</sequence>
<reference evidence="2 3" key="1">
    <citation type="submission" date="2018-06" db="EMBL/GenBank/DDBJ databases">
        <title>Fusarium incarnatum-equiseti species complex species 28.</title>
        <authorList>
            <person name="Gardiner D.M."/>
        </authorList>
    </citation>
    <scope>NUCLEOTIDE SEQUENCE [LARGE SCALE GENOMIC DNA]</scope>
    <source>
        <strain evidence="2 3">FIESC_28</strain>
    </source>
</reference>
<dbReference type="OrthoDB" id="5106494at2759"/>
<comment type="caution">
    <text evidence="2">The sequence shown here is derived from an EMBL/GenBank/DDBJ whole genome shotgun (WGS) entry which is preliminary data.</text>
</comment>
<accession>A0A366QZB6</accession>
<feature type="region of interest" description="Disordered" evidence="1">
    <location>
        <begin position="239"/>
        <end position="349"/>
    </location>
</feature>
<evidence type="ECO:0000313" key="3">
    <source>
        <dbReference type="Proteomes" id="UP000253153"/>
    </source>
</evidence>
<dbReference type="EMBL" id="QKXC01000244">
    <property type="protein sequence ID" value="RBR10231.1"/>
    <property type="molecule type" value="Genomic_DNA"/>
</dbReference>
<dbReference type="Proteomes" id="UP000253153">
    <property type="component" value="Unassembled WGS sequence"/>
</dbReference>
<organism evidence="2 3">
    <name type="scientific">Fusarium coffeatum</name>
    <dbReference type="NCBI Taxonomy" id="231269"/>
    <lineage>
        <taxon>Eukaryota</taxon>
        <taxon>Fungi</taxon>
        <taxon>Dikarya</taxon>
        <taxon>Ascomycota</taxon>
        <taxon>Pezizomycotina</taxon>
        <taxon>Sordariomycetes</taxon>
        <taxon>Hypocreomycetidae</taxon>
        <taxon>Hypocreales</taxon>
        <taxon>Nectriaceae</taxon>
        <taxon>Fusarium</taxon>
        <taxon>Fusarium incarnatum-equiseti species complex</taxon>
    </lineage>
</organism>
<keyword evidence="3" id="KW-1185">Reference proteome</keyword>
<feature type="compositionally biased region" description="Polar residues" evidence="1">
    <location>
        <begin position="323"/>
        <end position="342"/>
    </location>
</feature>
<feature type="compositionally biased region" description="Basic and acidic residues" evidence="1">
    <location>
        <begin position="368"/>
        <end position="385"/>
    </location>
</feature>
<protein>
    <submittedName>
        <fullName evidence="2">Uncharacterized protein</fullName>
    </submittedName>
</protein>
<gene>
    <name evidence="2" type="ORF">FIESC28_09617</name>
</gene>
<feature type="compositionally biased region" description="Polar residues" evidence="1">
    <location>
        <begin position="285"/>
        <end position="299"/>
    </location>
</feature>
<evidence type="ECO:0000313" key="2">
    <source>
        <dbReference type="EMBL" id="RBR10231.1"/>
    </source>
</evidence>
<name>A0A366QZB6_9HYPO</name>
<dbReference type="GeneID" id="41999049"/>
<dbReference type="RefSeq" id="XP_031012253.1">
    <property type="nucleotide sequence ID" value="XM_031163753.1"/>
</dbReference>
<proteinExistence type="predicted"/>
<dbReference type="AlphaFoldDB" id="A0A366QZB6"/>
<feature type="region of interest" description="Disordered" evidence="1">
    <location>
        <begin position="364"/>
        <end position="400"/>
    </location>
</feature>